<gene>
    <name evidence="4" type="ORF">Moror_3950</name>
</gene>
<dbReference type="EMBL" id="AWSO01000094">
    <property type="protein sequence ID" value="ESK95290.1"/>
    <property type="molecule type" value="Genomic_DNA"/>
</dbReference>
<sequence length="269" mass="29282">MDFSSTQIDFDDARERRLEYLALQSPTAQDYHPLCYEPSYPFEGAVYPPAISPSRQIDGEEGGNIDPGSQNNHSGSWSNNPVATESACSHTSQGSVVASYGITGTFHGVVNASTASSSYNFQSSEWIAYNGGVDVHHESPTASLSIPRSVALGSCPNAYAHTSPGDSVASDVPSLATIPHMLKSVVASDSVYDASKRRRKPGRKAWHRCPICKRTFTAPHNLQNHINSHFGIKRYGCQFCDARSNTRSDMTRHEKKCKARPYVGPPNSS</sequence>
<accession>V2XRX6</accession>
<keyword evidence="5" id="KW-1185">Reference proteome</keyword>
<feature type="domain" description="C2H2-type" evidence="3">
    <location>
        <begin position="207"/>
        <end position="234"/>
    </location>
</feature>
<evidence type="ECO:0000256" key="1">
    <source>
        <dbReference type="PROSITE-ProRule" id="PRU00042"/>
    </source>
</evidence>
<dbReference type="Pfam" id="PF00096">
    <property type="entry name" value="zf-C2H2"/>
    <property type="match status" value="1"/>
</dbReference>
<comment type="caution">
    <text evidence="4">The sequence shown here is derived from an EMBL/GenBank/DDBJ whole genome shotgun (WGS) entry which is preliminary data.</text>
</comment>
<evidence type="ECO:0000259" key="3">
    <source>
        <dbReference type="PROSITE" id="PS50157"/>
    </source>
</evidence>
<feature type="compositionally biased region" description="Polar residues" evidence="2">
    <location>
        <begin position="67"/>
        <end position="86"/>
    </location>
</feature>
<feature type="region of interest" description="Disordered" evidence="2">
    <location>
        <begin position="250"/>
        <end position="269"/>
    </location>
</feature>
<dbReference type="Proteomes" id="UP000017559">
    <property type="component" value="Unassembled WGS sequence"/>
</dbReference>
<keyword evidence="1" id="KW-0862">Zinc</keyword>
<evidence type="ECO:0000313" key="5">
    <source>
        <dbReference type="Proteomes" id="UP000017559"/>
    </source>
</evidence>
<dbReference type="InterPro" id="IPR013087">
    <property type="entry name" value="Znf_C2H2_type"/>
</dbReference>
<evidence type="ECO:0000313" key="4">
    <source>
        <dbReference type="EMBL" id="ESK95290.1"/>
    </source>
</evidence>
<proteinExistence type="predicted"/>
<dbReference type="SUPFAM" id="SSF57667">
    <property type="entry name" value="beta-beta-alpha zinc fingers"/>
    <property type="match status" value="1"/>
</dbReference>
<reference evidence="4 5" key="1">
    <citation type="journal article" date="2014" name="BMC Genomics">
        <title>Genome and secretome analysis of the hemibiotrophic fungal pathogen, Moniliophthora roreri, which causes frosty pod rot disease of cacao: mechanisms of the biotrophic and necrotrophic phases.</title>
        <authorList>
            <person name="Meinhardt L.W."/>
            <person name="Costa G.G.L."/>
            <person name="Thomazella D.P.T."/>
            <person name="Teixeira P.J.P.L."/>
            <person name="Carazzolle M.F."/>
            <person name="Schuster S.C."/>
            <person name="Carlson J.E."/>
            <person name="Guiltinan M.J."/>
            <person name="Mieczkowski P."/>
            <person name="Farmer A."/>
            <person name="Ramaraj T."/>
            <person name="Crozier J."/>
            <person name="Davis R.E."/>
            <person name="Shao J."/>
            <person name="Melnick R.L."/>
            <person name="Pereira G.A.G."/>
            <person name="Bailey B.A."/>
        </authorList>
    </citation>
    <scope>NUCLEOTIDE SEQUENCE [LARGE SCALE GENOMIC DNA]</scope>
    <source>
        <strain evidence="4 5">MCA 2997</strain>
    </source>
</reference>
<dbReference type="HOGENOM" id="CLU_085130_0_0_1"/>
<dbReference type="PROSITE" id="PS00028">
    <property type="entry name" value="ZINC_FINGER_C2H2_1"/>
    <property type="match status" value="1"/>
</dbReference>
<dbReference type="KEGG" id="mrr:Moror_3950"/>
<dbReference type="AlphaFoldDB" id="V2XRX6"/>
<feature type="region of interest" description="Disordered" evidence="2">
    <location>
        <begin position="47"/>
        <end position="86"/>
    </location>
</feature>
<dbReference type="GO" id="GO:0008270">
    <property type="term" value="F:zinc ion binding"/>
    <property type="evidence" value="ECO:0007669"/>
    <property type="project" value="UniProtKB-KW"/>
</dbReference>
<dbReference type="Gene3D" id="3.30.160.60">
    <property type="entry name" value="Classic Zinc Finger"/>
    <property type="match status" value="1"/>
</dbReference>
<organism evidence="4 5">
    <name type="scientific">Moniliophthora roreri (strain MCA 2997)</name>
    <name type="common">Cocoa frosty pod rot fungus</name>
    <name type="synonym">Crinipellis roreri</name>
    <dbReference type="NCBI Taxonomy" id="1381753"/>
    <lineage>
        <taxon>Eukaryota</taxon>
        <taxon>Fungi</taxon>
        <taxon>Dikarya</taxon>
        <taxon>Basidiomycota</taxon>
        <taxon>Agaricomycotina</taxon>
        <taxon>Agaricomycetes</taxon>
        <taxon>Agaricomycetidae</taxon>
        <taxon>Agaricales</taxon>
        <taxon>Marasmiineae</taxon>
        <taxon>Marasmiaceae</taxon>
        <taxon>Moniliophthora</taxon>
    </lineage>
</organism>
<keyword evidence="1" id="KW-0479">Metal-binding</keyword>
<dbReference type="InterPro" id="IPR036236">
    <property type="entry name" value="Znf_C2H2_sf"/>
</dbReference>
<evidence type="ECO:0000256" key="2">
    <source>
        <dbReference type="SAM" id="MobiDB-lite"/>
    </source>
</evidence>
<protein>
    <recommendedName>
        <fullName evidence="3">C2H2-type domain-containing protein</fullName>
    </recommendedName>
</protein>
<dbReference type="PROSITE" id="PS50157">
    <property type="entry name" value="ZINC_FINGER_C2H2_2"/>
    <property type="match status" value="1"/>
</dbReference>
<dbReference type="SMART" id="SM00355">
    <property type="entry name" value="ZnF_C2H2"/>
    <property type="match status" value="2"/>
</dbReference>
<keyword evidence="1" id="KW-0863">Zinc-finger</keyword>
<name>V2XRX6_MONRO</name>
<dbReference type="OrthoDB" id="3437960at2759"/>